<evidence type="ECO:0000313" key="10">
    <source>
        <dbReference type="Proteomes" id="UP001178508"/>
    </source>
</evidence>
<evidence type="ECO:0000256" key="8">
    <source>
        <dbReference type="RuleBase" id="RU365010"/>
    </source>
</evidence>
<dbReference type="PANTHER" id="PTHR11886">
    <property type="entry name" value="DYNEIN LIGHT CHAIN"/>
    <property type="match status" value="1"/>
</dbReference>
<keyword evidence="10" id="KW-1185">Reference proteome</keyword>
<organism evidence="9 10">
    <name type="scientific">Xyrichtys novacula</name>
    <name type="common">Pearly razorfish</name>
    <name type="synonym">Hemipteronotus novacula</name>
    <dbReference type="NCBI Taxonomy" id="13765"/>
    <lineage>
        <taxon>Eukaryota</taxon>
        <taxon>Metazoa</taxon>
        <taxon>Chordata</taxon>
        <taxon>Craniata</taxon>
        <taxon>Vertebrata</taxon>
        <taxon>Euteleostomi</taxon>
        <taxon>Actinopterygii</taxon>
        <taxon>Neopterygii</taxon>
        <taxon>Teleostei</taxon>
        <taxon>Neoteleostei</taxon>
        <taxon>Acanthomorphata</taxon>
        <taxon>Eupercaria</taxon>
        <taxon>Labriformes</taxon>
        <taxon>Labridae</taxon>
        <taxon>Xyrichtys</taxon>
    </lineage>
</organism>
<evidence type="ECO:0000256" key="1">
    <source>
        <dbReference type="ARBA" id="ARBA00004245"/>
    </source>
</evidence>
<dbReference type="InterPro" id="IPR001372">
    <property type="entry name" value="Dynein_light_chain_typ-1/2"/>
</dbReference>
<dbReference type="AlphaFoldDB" id="A0AAV1GVM1"/>
<dbReference type="Pfam" id="PF01221">
    <property type="entry name" value="Dynein_light"/>
    <property type="match status" value="1"/>
</dbReference>
<dbReference type="Proteomes" id="UP001178508">
    <property type="component" value="Chromosome 17"/>
</dbReference>
<dbReference type="Gene3D" id="3.30.740.10">
    <property type="entry name" value="Protein Inhibitor Of Neuronal Nitric Oxide Synthase"/>
    <property type="match status" value="1"/>
</dbReference>
<comment type="similarity">
    <text evidence="2 8">Belongs to the dynein light chain family.</text>
</comment>
<dbReference type="EMBL" id="OY660880">
    <property type="protein sequence ID" value="CAJ1077583.1"/>
    <property type="molecule type" value="Genomic_DNA"/>
</dbReference>
<sequence length="89" mass="10564">MSEKRVEIKSFDMPDEMQQDAVDCAMRAMEKYKIENDIAAYVKKEFDKKYNPTWQCCVGKNYGTRMMCDSKQFIYFYLDRVAVLLFKSG</sequence>
<evidence type="ECO:0000256" key="3">
    <source>
        <dbReference type="ARBA" id="ARBA00022490"/>
    </source>
</evidence>
<dbReference type="GO" id="GO:0005874">
    <property type="term" value="C:microtubule"/>
    <property type="evidence" value="ECO:0007669"/>
    <property type="project" value="UniProtKB-KW"/>
</dbReference>
<keyword evidence="3 8" id="KW-0963">Cytoplasm</keyword>
<evidence type="ECO:0000256" key="6">
    <source>
        <dbReference type="ARBA" id="ARBA00023175"/>
    </source>
</evidence>
<name>A0AAV1GVM1_XYRNO</name>
<dbReference type="SMART" id="SM01375">
    <property type="entry name" value="Dynein_light"/>
    <property type="match status" value="1"/>
</dbReference>
<protein>
    <recommendedName>
        <fullName evidence="8">Dynein light chain</fullName>
    </recommendedName>
</protein>
<dbReference type="GO" id="GO:0007017">
    <property type="term" value="P:microtubule-based process"/>
    <property type="evidence" value="ECO:0007669"/>
    <property type="project" value="InterPro"/>
</dbReference>
<dbReference type="FunFam" id="3.30.740.10:FF:000001">
    <property type="entry name" value="Dynein light chain"/>
    <property type="match status" value="1"/>
</dbReference>
<gene>
    <name evidence="9" type="ORF">XNOV1_A019623</name>
</gene>
<keyword evidence="4 8" id="KW-0493">Microtubule</keyword>
<evidence type="ECO:0000256" key="7">
    <source>
        <dbReference type="ARBA" id="ARBA00023212"/>
    </source>
</evidence>
<evidence type="ECO:0000256" key="2">
    <source>
        <dbReference type="ARBA" id="ARBA00010156"/>
    </source>
</evidence>
<keyword evidence="7 8" id="KW-0206">Cytoskeleton</keyword>
<dbReference type="SUPFAM" id="SSF54648">
    <property type="entry name" value="DLC"/>
    <property type="match status" value="1"/>
</dbReference>
<dbReference type="GO" id="GO:0045505">
    <property type="term" value="F:dynein intermediate chain binding"/>
    <property type="evidence" value="ECO:0007669"/>
    <property type="project" value="TreeGrafter"/>
</dbReference>
<dbReference type="PANTHER" id="PTHR11886:SF113">
    <property type="entry name" value="DYNEIN LIGHT CHAIN 2, CYTOPLASMIC"/>
    <property type="match status" value="1"/>
</dbReference>
<keyword evidence="5 8" id="KW-0243">Dynein</keyword>
<dbReference type="InterPro" id="IPR037177">
    <property type="entry name" value="DLC_sf"/>
</dbReference>
<reference evidence="9" key="1">
    <citation type="submission" date="2023-08" db="EMBL/GenBank/DDBJ databases">
        <authorList>
            <person name="Alioto T."/>
            <person name="Alioto T."/>
            <person name="Gomez Garrido J."/>
        </authorList>
    </citation>
    <scope>NUCLEOTIDE SEQUENCE</scope>
</reference>
<evidence type="ECO:0000313" key="9">
    <source>
        <dbReference type="EMBL" id="CAJ1077583.1"/>
    </source>
</evidence>
<evidence type="ECO:0000256" key="5">
    <source>
        <dbReference type="ARBA" id="ARBA00023017"/>
    </source>
</evidence>
<dbReference type="GO" id="GO:0005868">
    <property type="term" value="C:cytoplasmic dynein complex"/>
    <property type="evidence" value="ECO:0007669"/>
    <property type="project" value="TreeGrafter"/>
</dbReference>
<proteinExistence type="inferred from homology"/>
<keyword evidence="6 8" id="KW-0505">Motor protein</keyword>
<evidence type="ECO:0000256" key="4">
    <source>
        <dbReference type="ARBA" id="ARBA00022701"/>
    </source>
</evidence>
<dbReference type="CDD" id="cd21452">
    <property type="entry name" value="DLC-like_DYNLL1_DYNLL2"/>
    <property type="match status" value="1"/>
</dbReference>
<accession>A0AAV1GVM1</accession>
<comment type="subcellular location">
    <subcellularLocation>
        <location evidence="1 8">Cytoplasm</location>
        <location evidence="1 8">Cytoskeleton</location>
    </subcellularLocation>
</comment>